<dbReference type="Gene3D" id="3.60.10.10">
    <property type="entry name" value="Endonuclease/exonuclease/phosphatase"/>
    <property type="match status" value="1"/>
</dbReference>
<organism evidence="2 3">
    <name type="scientific">Paracoccus mangrovi</name>
    <dbReference type="NCBI Taxonomy" id="1715645"/>
    <lineage>
        <taxon>Bacteria</taxon>
        <taxon>Pseudomonadati</taxon>
        <taxon>Pseudomonadota</taxon>
        <taxon>Alphaproteobacteria</taxon>
        <taxon>Rhodobacterales</taxon>
        <taxon>Paracoccaceae</taxon>
        <taxon>Paracoccus</taxon>
    </lineage>
</organism>
<protein>
    <submittedName>
        <fullName evidence="2">Endonuclease/exonuclease/phosphatase family protein</fullName>
    </submittedName>
</protein>
<keyword evidence="3" id="KW-1185">Reference proteome</keyword>
<dbReference type="InterPro" id="IPR005135">
    <property type="entry name" value="Endo/exonuclease/phosphatase"/>
</dbReference>
<proteinExistence type="predicted"/>
<dbReference type="EMBL" id="JBHRXJ010000005">
    <property type="protein sequence ID" value="MFC3528247.1"/>
    <property type="molecule type" value="Genomic_DNA"/>
</dbReference>
<reference evidence="3" key="1">
    <citation type="journal article" date="2019" name="Int. J. Syst. Evol. Microbiol.">
        <title>The Global Catalogue of Microorganisms (GCM) 10K type strain sequencing project: providing services to taxonomists for standard genome sequencing and annotation.</title>
        <authorList>
            <consortium name="The Broad Institute Genomics Platform"/>
            <consortium name="The Broad Institute Genome Sequencing Center for Infectious Disease"/>
            <person name="Wu L."/>
            <person name="Ma J."/>
        </authorList>
    </citation>
    <scope>NUCLEOTIDE SEQUENCE [LARGE SCALE GENOMIC DNA]</scope>
    <source>
        <strain evidence="3">KCTC 42899</strain>
    </source>
</reference>
<dbReference type="GO" id="GO:0004519">
    <property type="term" value="F:endonuclease activity"/>
    <property type="evidence" value="ECO:0007669"/>
    <property type="project" value="UniProtKB-KW"/>
</dbReference>
<comment type="caution">
    <text evidence="2">The sequence shown here is derived from an EMBL/GenBank/DDBJ whole genome shotgun (WGS) entry which is preliminary data.</text>
</comment>
<name>A0ABV7R4G7_9RHOB</name>
<dbReference type="SUPFAM" id="SSF56219">
    <property type="entry name" value="DNase I-like"/>
    <property type="match status" value="1"/>
</dbReference>
<gene>
    <name evidence="2" type="ORF">ACFOMH_08660</name>
</gene>
<evidence type="ECO:0000259" key="1">
    <source>
        <dbReference type="Pfam" id="PF03372"/>
    </source>
</evidence>
<accession>A0ABV7R4G7</accession>
<dbReference type="Pfam" id="PF03372">
    <property type="entry name" value="Exo_endo_phos"/>
    <property type="match status" value="1"/>
</dbReference>
<evidence type="ECO:0000313" key="3">
    <source>
        <dbReference type="Proteomes" id="UP001595721"/>
    </source>
</evidence>
<feature type="domain" description="Endonuclease/exonuclease/phosphatase" evidence="1">
    <location>
        <begin position="11"/>
        <end position="222"/>
    </location>
</feature>
<keyword evidence="2" id="KW-0255">Endonuclease</keyword>
<sequence>MPTRPDRLRLASYNLHKCRGMTGPYAPERNLRVIAEIGADVIALQEVDFRHGSRPEALPRARIEAATGMVPAIFNGTGSNSLGWHGQTILLRPELMAEAQVRRLPLPGIEPRGALALRLPGLTLIALHLGLARSSRRAQLQRIVAQAGRLGPDRLVLTGDFNEWHDDRGLEPLEPMHVIAPGPSWPAPFPRLRYDRFAVSRGIEVLAHGVHDNDMARQASDHLPVWADIAFEPRSAAPEPGISGRIDGQLGE</sequence>
<dbReference type="InterPro" id="IPR036691">
    <property type="entry name" value="Endo/exonu/phosph_ase_sf"/>
</dbReference>
<evidence type="ECO:0000313" key="2">
    <source>
        <dbReference type="EMBL" id="MFC3528247.1"/>
    </source>
</evidence>
<keyword evidence="2" id="KW-0378">Hydrolase</keyword>
<keyword evidence="2" id="KW-0540">Nuclease</keyword>
<dbReference type="RefSeq" id="WP_374426505.1">
    <property type="nucleotide sequence ID" value="NZ_JBHRXJ010000005.1"/>
</dbReference>
<dbReference type="Proteomes" id="UP001595721">
    <property type="component" value="Unassembled WGS sequence"/>
</dbReference>